<protein>
    <submittedName>
        <fullName evidence="1">Unannotated protein</fullName>
    </submittedName>
</protein>
<dbReference type="EMBL" id="CAEZUN010000045">
    <property type="protein sequence ID" value="CAB4598708.1"/>
    <property type="molecule type" value="Genomic_DNA"/>
</dbReference>
<reference evidence="1" key="1">
    <citation type="submission" date="2020-05" db="EMBL/GenBank/DDBJ databases">
        <authorList>
            <person name="Chiriac C."/>
            <person name="Salcher M."/>
            <person name="Ghai R."/>
            <person name="Kavagutti S V."/>
        </authorList>
    </citation>
    <scope>NUCLEOTIDE SEQUENCE</scope>
</reference>
<name>A0A6J6GPM1_9ZZZZ</name>
<gene>
    <name evidence="1" type="ORF">UFOPK1826_00504</name>
</gene>
<accession>A0A6J6GPM1</accession>
<sequence>MATKKKILVVTGNLSHLDQFVIHGLFKELSDSAQVVLALPQSELESTRWEKLPSEFKNSFEKVVPYKYDSKSKKTGSQLGEALTFRFRNLASGYRTRLRNKFLIGLRVPSNWQSFSGFVVLFQNRGEVWQRIIKEFPSFVRGTRLFFWIWSRVAISKICNNCGLAELAVQQSPDVIVVLMQRQAGFVVAAIDAGARAGIPTLLIPVKWDNASSKSPLVKKPTRMLVYNQQLVEVCSRMHKMPSTSIVAIGSVEVGAKKKIAAMSQSENLILIGSTADASSSAPWLKCIGDVLSRTNQPNNKLKTIWRPYPTGDSSSLNFMNEFVSSHTQIELDDDIKRGKSHRAQSISFDDVSAAYFRYCELLNSAVVVVSEGTSAIVDSRARGIPVILPAFKKDAVIGSQFCNLIGYEHLRGLRETTGVFIAEDESELERLLIDFLENPRRIEPDNSGENIFVDHRTYAQRLLDVIDEVLIDTVLIDASKS</sequence>
<dbReference type="AlphaFoldDB" id="A0A6J6GPM1"/>
<evidence type="ECO:0000313" key="1">
    <source>
        <dbReference type="EMBL" id="CAB4598708.1"/>
    </source>
</evidence>
<proteinExistence type="predicted"/>
<organism evidence="1">
    <name type="scientific">freshwater metagenome</name>
    <dbReference type="NCBI Taxonomy" id="449393"/>
    <lineage>
        <taxon>unclassified sequences</taxon>
        <taxon>metagenomes</taxon>
        <taxon>ecological metagenomes</taxon>
    </lineage>
</organism>